<feature type="compositionally biased region" description="Pro residues" evidence="1">
    <location>
        <begin position="730"/>
        <end position="743"/>
    </location>
</feature>
<gene>
    <name evidence="3" type="ORF">HYPSUDRAFT_152677</name>
</gene>
<dbReference type="EMBL" id="KN817518">
    <property type="protein sequence ID" value="KJA29717.1"/>
    <property type="molecule type" value="Genomic_DNA"/>
</dbReference>
<feature type="compositionally biased region" description="Basic residues" evidence="1">
    <location>
        <begin position="838"/>
        <end position="856"/>
    </location>
</feature>
<name>A0A0D2LNU6_HYPSF</name>
<organism evidence="3 4">
    <name type="scientific">Hypholoma sublateritium (strain FD-334 SS-4)</name>
    <dbReference type="NCBI Taxonomy" id="945553"/>
    <lineage>
        <taxon>Eukaryota</taxon>
        <taxon>Fungi</taxon>
        <taxon>Dikarya</taxon>
        <taxon>Basidiomycota</taxon>
        <taxon>Agaricomycotina</taxon>
        <taxon>Agaricomycetes</taxon>
        <taxon>Agaricomycetidae</taxon>
        <taxon>Agaricales</taxon>
        <taxon>Agaricineae</taxon>
        <taxon>Strophariaceae</taxon>
        <taxon>Hypholoma</taxon>
    </lineage>
</organism>
<feature type="region of interest" description="Disordered" evidence="1">
    <location>
        <begin position="918"/>
        <end position="942"/>
    </location>
</feature>
<feature type="transmembrane region" description="Helical" evidence="2">
    <location>
        <begin position="98"/>
        <end position="122"/>
    </location>
</feature>
<keyword evidence="2" id="KW-1133">Transmembrane helix</keyword>
<feature type="transmembrane region" description="Helical" evidence="2">
    <location>
        <begin position="167"/>
        <end position="190"/>
    </location>
</feature>
<accession>A0A0D2LNU6</accession>
<proteinExistence type="predicted"/>
<feature type="transmembrane region" description="Helical" evidence="2">
    <location>
        <begin position="6"/>
        <end position="27"/>
    </location>
</feature>
<protein>
    <submittedName>
        <fullName evidence="3">Uncharacterized protein</fullName>
    </submittedName>
</protein>
<feature type="compositionally biased region" description="Low complexity" evidence="1">
    <location>
        <begin position="1131"/>
        <end position="1147"/>
    </location>
</feature>
<feature type="transmembrane region" description="Helical" evidence="2">
    <location>
        <begin position="134"/>
        <end position="155"/>
    </location>
</feature>
<dbReference type="OrthoDB" id="2529242at2759"/>
<keyword evidence="2" id="KW-0812">Transmembrane</keyword>
<feature type="region of interest" description="Disordered" evidence="1">
    <location>
        <begin position="825"/>
        <end position="862"/>
    </location>
</feature>
<feature type="region of interest" description="Disordered" evidence="1">
    <location>
        <begin position="988"/>
        <end position="1051"/>
    </location>
</feature>
<keyword evidence="2" id="KW-0472">Membrane</keyword>
<feature type="region of interest" description="Disordered" evidence="1">
    <location>
        <begin position="291"/>
        <end position="332"/>
    </location>
</feature>
<evidence type="ECO:0000313" key="4">
    <source>
        <dbReference type="Proteomes" id="UP000054270"/>
    </source>
</evidence>
<feature type="transmembrane region" description="Helical" evidence="2">
    <location>
        <begin position="451"/>
        <end position="470"/>
    </location>
</feature>
<dbReference type="Proteomes" id="UP000054270">
    <property type="component" value="Unassembled WGS sequence"/>
</dbReference>
<evidence type="ECO:0000256" key="1">
    <source>
        <dbReference type="SAM" id="MobiDB-lite"/>
    </source>
</evidence>
<feature type="region of interest" description="Disordered" evidence="1">
    <location>
        <begin position="695"/>
        <end position="748"/>
    </location>
</feature>
<dbReference type="OMA" id="IAQRHYS"/>
<evidence type="ECO:0000256" key="2">
    <source>
        <dbReference type="SAM" id="Phobius"/>
    </source>
</evidence>
<dbReference type="AlphaFoldDB" id="A0A0D2LNU6"/>
<sequence>MIPLIPALILAFISFIASAFIILRIIVPILPPHPLSKRVSPAEFGLPTFRSLSPADKSHLWLASLDLVALSLFIWQIVTESTAGPSGIALATDPGSAIRLWILVTIRQSCLLFVVAITLLHIRMARSVSFGGRHWMLWAPTALLVFTSTTIAGILSGTGINTLFAGMTAYTITIAVISSITFACLVRTLFAIKKNLAIINDTADAWPPVREVEERPRPSFGTEDIDAIRDGSSWVTSEAGSHRHSASAWSFSTHYTAANSQYSGRAQTANHPSVPAKSSYWFNGASSGDIQVPPVPPLPSPYGPLSPTMADSDPFRKDPPAPKQQKMRMGSQTSWLTSSAGSHATATSWSYPTTHSHRDTTNDSQYDIAIEGPTLALANAHYESSIQGETVRNPSPQDYNTAGSRPMTPAMADAQVLGGYGYAPGGVEEKGLPSFTSVTGNSTIEISMLPAFGWSVIIWLPLSFALPYFITLSQNTTPSTIIQVLFALSVTFSSPLLALNLLCGSPLPIPVGLFDSNSSMPVDPRPMIHGSFPPHQFSHEYKRSTSCSVTVVEARRSGDVWLSKGNAVDGKSKLGRAVGMLQARPKLSVLPPEDNDEVLDEPPMPFGDESSGAFHVNGTPRSEMNAQFGRLRKESRTGSHNSGASENLAYTTKIMIAQRHYSAMAQTVVVPGPGSPVTVSNRESAGAATLVGAASGVASKRNSHTSHLRSRSTSSIGPAPTQAAQDHYNPSPPPSFPLPPTPPSVRSARQALLAHKKSFSSGFSLGADLDSEMNEIDALTAGVLPLLIPGLKVGDDMKIKEGNYTPPESFSKAKGKKVAKRLAEFGEDFSSPQVHSTPARRRQPRGRKESGHKKNHFSLPSLSLGREGMHSLAVWGSDIRSALETKVGQYTAIPTNVDLGHARRNTVVGVESASSAVSHLGSVQEEEDANPPRTLGRTMSTRSLGLRADVPHDVDTARSSVASVNNIPPSAASTVTLFEDFEAGFLSSPQAESTPHSSVAQKPVSRHAPPPVPNYRRSSGIHYIKSNTQDPPAPYHVDEEEEAQHPEAQPSAITSIAQWSSRAVRLIPKASKLQRSSPDATSPKEGLRTLTLLQDRGNTINTSPPTVETRPLAIGKAQRVRRSAPQDENALPPLARTSSASSRSKNLKSLTLVRSETSKMRGILRKTEVLPEVVVRPPSTTEHTAFAYNFRD</sequence>
<feature type="compositionally biased region" description="Polar residues" evidence="1">
    <location>
        <begin position="988"/>
        <end position="1000"/>
    </location>
</feature>
<reference evidence="4" key="1">
    <citation type="submission" date="2014-04" db="EMBL/GenBank/DDBJ databases">
        <title>Evolutionary Origins and Diversification of the Mycorrhizal Mutualists.</title>
        <authorList>
            <consortium name="DOE Joint Genome Institute"/>
            <consortium name="Mycorrhizal Genomics Consortium"/>
            <person name="Kohler A."/>
            <person name="Kuo A."/>
            <person name="Nagy L.G."/>
            <person name="Floudas D."/>
            <person name="Copeland A."/>
            <person name="Barry K.W."/>
            <person name="Cichocki N."/>
            <person name="Veneault-Fourrey C."/>
            <person name="LaButti K."/>
            <person name="Lindquist E.A."/>
            <person name="Lipzen A."/>
            <person name="Lundell T."/>
            <person name="Morin E."/>
            <person name="Murat C."/>
            <person name="Riley R."/>
            <person name="Ohm R."/>
            <person name="Sun H."/>
            <person name="Tunlid A."/>
            <person name="Henrissat B."/>
            <person name="Grigoriev I.V."/>
            <person name="Hibbett D.S."/>
            <person name="Martin F."/>
        </authorList>
    </citation>
    <scope>NUCLEOTIDE SEQUENCE [LARGE SCALE GENOMIC DNA]</scope>
    <source>
        <strain evidence="4">FD-334 SS-4</strain>
    </source>
</reference>
<feature type="compositionally biased region" description="Basic residues" evidence="1">
    <location>
        <begin position="701"/>
        <end position="710"/>
    </location>
</feature>
<evidence type="ECO:0000313" key="3">
    <source>
        <dbReference type="EMBL" id="KJA29717.1"/>
    </source>
</evidence>
<feature type="compositionally biased region" description="Pro residues" evidence="1">
    <location>
        <begin position="293"/>
        <end position="304"/>
    </location>
</feature>
<feature type="region of interest" description="Disordered" evidence="1">
    <location>
        <begin position="1119"/>
        <end position="1147"/>
    </location>
</feature>
<keyword evidence="4" id="KW-1185">Reference proteome</keyword>